<dbReference type="OrthoDB" id="10396979at2759"/>
<evidence type="ECO:0000256" key="1">
    <source>
        <dbReference type="SAM" id="MobiDB-lite"/>
    </source>
</evidence>
<feature type="region of interest" description="Disordered" evidence="1">
    <location>
        <begin position="1"/>
        <end position="86"/>
    </location>
</feature>
<reference evidence="2 3" key="1">
    <citation type="submission" date="2018-09" db="EMBL/GenBank/DDBJ databases">
        <title>Genomic investigation of the strawberry pathogen Phytophthora fragariae indicates pathogenicity is determined by transcriptional variation in three key races.</title>
        <authorList>
            <person name="Adams T.M."/>
            <person name="Armitage A.D."/>
            <person name="Sobczyk M.K."/>
            <person name="Bates H.J."/>
            <person name="Dunwell J.M."/>
            <person name="Nellist C.F."/>
            <person name="Harrison R.J."/>
        </authorList>
    </citation>
    <scope>NUCLEOTIDE SEQUENCE [LARGE SCALE GENOMIC DNA]</scope>
    <source>
        <strain evidence="2 3">SCRP324</strain>
    </source>
</reference>
<dbReference type="EMBL" id="QXFU01001160">
    <property type="protein sequence ID" value="KAE9009093.1"/>
    <property type="molecule type" value="Genomic_DNA"/>
</dbReference>
<feature type="compositionally biased region" description="Basic and acidic residues" evidence="1">
    <location>
        <begin position="54"/>
        <end position="86"/>
    </location>
</feature>
<dbReference type="AlphaFoldDB" id="A0A6A3KZS6"/>
<protein>
    <submittedName>
        <fullName evidence="2">Uncharacterized protein</fullName>
    </submittedName>
</protein>
<name>A0A6A3KZS6_9STRA</name>
<feature type="compositionally biased region" description="Gly residues" evidence="1">
    <location>
        <begin position="36"/>
        <end position="45"/>
    </location>
</feature>
<gene>
    <name evidence="2" type="ORF">PR002_g15709</name>
</gene>
<evidence type="ECO:0000313" key="3">
    <source>
        <dbReference type="Proteomes" id="UP000435112"/>
    </source>
</evidence>
<accession>A0A6A3KZS6</accession>
<dbReference type="Proteomes" id="UP000435112">
    <property type="component" value="Unassembled WGS sequence"/>
</dbReference>
<comment type="caution">
    <text evidence="2">The sequence shown here is derived from an EMBL/GenBank/DDBJ whole genome shotgun (WGS) entry which is preliminary data.</text>
</comment>
<sequence>MSTSKASTDGGNGRDVDDAPLHTPGQLPDAPPVGGSASGSGGADGSEGNSSGKAEGESFPHIDPDHAVEEPAHVEEPPTGRRSAEC</sequence>
<evidence type="ECO:0000313" key="2">
    <source>
        <dbReference type="EMBL" id="KAE9009093.1"/>
    </source>
</evidence>
<proteinExistence type="predicted"/>
<organism evidence="2 3">
    <name type="scientific">Phytophthora rubi</name>
    <dbReference type="NCBI Taxonomy" id="129364"/>
    <lineage>
        <taxon>Eukaryota</taxon>
        <taxon>Sar</taxon>
        <taxon>Stramenopiles</taxon>
        <taxon>Oomycota</taxon>
        <taxon>Peronosporomycetes</taxon>
        <taxon>Peronosporales</taxon>
        <taxon>Peronosporaceae</taxon>
        <taxon>Phytophthora</taxon>
    </lineage>
</organism>